<dbReference type="Gene3D" id="1.10.630.10">
    <property type="entry name" value="Cytochrome P450"/>
    <property type="match status" value="2"/>
</dbReference>
<evidence type="ECO:0000256" key="1">
    <source>
        <dbReference type="ARBA" id="ARBA00001971"/>
    </source>
</evidence>
<keyword evidence="10 13" id="KW-0503">Monooxygenase</keyword>
<keyword evidence="9 12" id="KW-0408">Iron</keyword>
<dbReference type="InterPro" id="IPR002401">
    <property type="entry name" value="Cyt_P450_E_grp-I"/>
</dbReference>
<evidence type="ECO:0000256" key="11">
    <source>
        <dbReference type="ARBA" id="ARBA00023136"/>
    </source>
</evidence>
<comment type="similarity">
    <text evidence="3 13">Belongs to the cytochrome P450 family.</text>
</comment>
<sequence length="335" mass="38276">MQRLFDSPIHHLLRDLAKKYGPVMHLKFGEISTIVVTSPEMAKEIFKTHVAFKITSYNFSGIMFSPYGKYWEELRKICNMELLSPQRVQTFKSIREDEVFNLINLIYSQKGSIFNLSRSIFNLTYSIRSHAAFEKRNKDTENFIQLIAETSSLASGFSLADMYPSIKLLQKVEVGKQDGGGGREALVDVLLNIQKSGDFERQLTDTNIKAVILDIFAAGSEASATAMEWAISQTIKNPKIMKRAQDEVRSIFNDKGNVDESRLHELKYLRAIIEEILRDPQYWSEPEKFNPSRFLDAKIDFRGDDFEYIPFGCGRRICPGIAFCQPTVGLALAQW</sequence>
<evidence type="ECO:0000256" key="12">
    <source>
        <dbReference type="PIRSR" id="PIRSR602401-1"/>
    </source>
</evidence>
<feature type="binding site" description="axial binding residue" evidence="12">
    <location>
        <position position="318"/>
    </location>
    <ligand>
        <name>heme</name>
        <dbReference type="ChEBI" id="CHEBI:30413"/>
    </ligand>
    <ligandPart>
        <name>Fe</name>
        <dbReference type="ChEBI" id="CHEBI:18248"/>
    </ligandPart>
</feature>
<reference evidence="15" key="2">
    <citation type="submission" date="2025-08" db="UniProtKB">
        <authorList>
            <consortium name="RefSeq"/>
        </authorList>
    </citation>
    <scope>IDENTIFICATION</scope>
    <source>
        <tissue evidence="15">Leaves</tissue>
    </source>
</reference>
<evidence type="ECO:0000256" key="2">
    <source>
        <dbReference type="ARBA" id="ARBA00004167"/>
    </source>
</evidence>
<name>A0A6P6V914_COFAR</name>
<dbReference type="InterPro" id="IPR036396">
    <property type="entry name" value="Cyt_P450_sf"/>
</dbReference>
<reference evidence="14" key="1">
    <citation type="journal article" date="2025" name="Foods">
        <title>Unveiling the Microbial Signatures of Arabica Coffee Cherries: Insights into Ripeness Specific Diversity, Functional Traits, and Implications for Quality and Safety.</title>
        <authorList>
            <consortium name="RefSeq"/>
            <person name="Tenea G.N."/>
            <person name="Cifuentes V."/>
            <person name="Reyes P."/>
            <person name="Cevallos-Vallejos M."/>
        </authorList>
    </citation>
    <scope>NUCLEOTIDE SEQUENCE [LARGE SCALE GENOMIC DNA]</scope>
</reference>
<evidence type="ECO:0000256" key="4">
    <source>
        <dbReference type="ARBA" id="ARBA00022617"/>
    </source>
</evidence>
<dbReference type="InterPro" id="IPR017972">
    <property type="entry name" value="Cyt_P450_CS"/>
</dbReference>
<dbReference type="SUPFAM" id="SSF48264">
    <property type="entry name" value="Cytochrome P450"/>
    <property type="match status" value="1"/>
</dbReference>
<keyword evidence="8 13" id="KW-0560">Oxidoreductase</keyword>
<dbReference type="GO" id="GO:0016020">
    <property type="term" value="C:membrane"/>
    <property type="evidence" value="ECO:0007669"/>
    <property type="project" value="UniProtKB-SubCell"/>
</dbReference>
<dbReference type="InterPro" id="IPR001128">
    <property type="entry name" value="Cyt_P450"/>
</dbReference>
<dbReference type="Pfam" id="PF00067">
    <property type="entry name" value="p450"/>
    <property type="match status" value="2"/>
</dbReference>
<evidence type="ECO:0000313" key="15">
    <source>
        <dbReference type="RefSeq" id="XP_027099191.1"/>
    </source>
</evidence>
<comment type="cofactor">
    <cofactor evidence="1 12">
        <name>heme</name>
        <dbReference type="ChEBI" id="CHEBI:30413"/>
    </cofactor>
</comment>
<keyword evidence="6 12" id="KW-0479">Metal-binding</keyword>
<dbReference type="GO" id="GO:0020037">
    <property type="term" value="F:heme binding"/>
    <property type="evidence" value="ECO:0007669"/>
    <property type="project" value="InterPro"/>
</dbReference>
<keyword evidence="5" id="KW-0812">Transmembrane</keyword>
<organism evidence="14 15">
    <name type="scientific">Coffea arabica</name>
    <name type="common">Arabian coffee</name>
    <dbReference type="NCBI Taxonomy" id="13443"/>
    <lineage>
        <taxon>Eukaryota</taxon>
        <taxon>Viridiplantae</taxon>
        <taxon>Streptophyta</taxon>
        <taxon>Embryophyta</taxon>
        <taxon>Tracheophyta</taxon>
        <taxon>Spermatophyta</taxon>
        <taxon>Magnoliopsida</taxon>
        <taxon>eudicotyledons</taxon>
        <taxon>Gunneridae</taxon>
        <taxon>Pentapetalae</taxon>
        <taxon>asterids</taxon>
        <taxon>lamiids</taxon>
        <taxon>Gentianales</taxon>
        <taxon>Rubiaceae</taxon>
        <taxon>Ixoroideae</taxon>
        <taxon>Gardenieae complex</taxon>
        <taxon>Bertiereae - Coffeeae clade</taxon>
        <taxon>Coffeeae</taxon>
        <taxon>Coffea</taxon>
    </lineage>
</organism>
<keyword evidence="14" id="KW-1185">Reference proteome</keyword>
<keyword evidence="11" id="KW-0472">Membrane</keyword>
<evidence type="ECO:0000256" key="8">
    <source>
        <dbReference type="ARBA" id="ARBA00023002"/>
    </source>
</evidence>
<accession>A0A6P6V914</accession>
<dbReference type="AlphaFoldDB" id="A0A6P6V914"/>
<dbReference type="PRINTS" id="PR00463">
    <property type="entry name" value="EP450I"/>
</dbReference>
<dbReference type="GO" id="GO:0005506">
    <property type="term" value="F:iron ion binding"/>
    <property type="evidence" value="ECO:0007669"/>
    <property type="project" value="InterPro"/>
</dbReference>
<keyword evidence="7" id="KW-1133">Transmembrane helix</keyword>
<dbReference type="PANTHER" id="PTHR47953:SF19">
    <property type="entry name" value="OS06G0641600 PROTEIN"/>
    <property type="match status" value="1"/>
</dbReference>
<gene>
    <name evidence="15" type="primary">LOC113718488</name>
</gene>
<dbReference type="RefSeq" id="XP_027099191.1">
    <property type="nucleotide sequence ID" value="XM_027243390.1"/>
</dbReference>
<proteinExistence type="inferred from homology"/>
<evidence type="ECO:0000256" key="13">
    <source>
        <dbReference type="RuleBase" id="RU000461"/>
    </source>
</evidence>
<evidence type="ECO:0000256" key="10">
    <source>
        <dbReference type="ARBA" id="ARBA00023033"/>
    </source>
</evidence>
<dbReference type="OrthoDB" id="2789670at2759"/>
<dbReference type="InterPro" id="IPR052306">
    <property type="entry name" value="CYP450_71D"/>
</dbReference>
<dbReference type="GeneID" id="113718488"/>
<evidence type="ECO:0000256" key="5">
    <source>
        <dbReference type="ARBA" id="ARBA00022692"/>
    </source>
</evidence>
<evidence type="ECO:0000256" key="6">
    <source>
        <dbReference type="ARBA" id="ARBA00022723"/>
    </source>
</evidence>
<evidence type="ECO:0000313" key="14">
    <source>
        <dbReference type="Proteomes" id="UP001652660"/>
    </source>
</evidence>
<dbReference type="Proteomes" id="UP001652660">
    <property type="component" value="Chromosome 11e"/>
</dbReference>
<dbReference type="GO" id="GO:0004497">
    <property type="term" value="F:monooxygenase activity"/>
    <property type="evidence" value="ECO:0007669"/>
    <property type="project" value="UniProtKB-KW"/>
</dbReference>
<dbReference type="GO" id="GO:0016705">
    <property type="term" value="F:oxidoreductase activity, acting on paired donors, with incorporation or reduction of molecular oxygen"/>
    <property type="evidence" value="ECO:0007669"/>
    <property type="project" value="InterPro"/>
</dbReference>
<evidence type="ECO:0000256" key="3">
    <source>
        <dbReference type="ARBA" id="ARBA00010617"/>
    </source>
</evidence>
<keyword evidence="4 12" id="KW-0349">Heme</keyword>
<dbReference type="PANTHER" id="PTHR47953">
    <property type="entry name" value="OS08G0105600 PROTEIN"/>
    <property type="match status" value="1"/>
</dbReference>
<evidence type="ECO:0000256" key="7">
    <source>
        <dbReference type="ARBA" id="ARBA00022989"/>
    </source>
</evidence>
<protein>
    <submittedName>
        <fullName evidence="15">Tabersonine 16-hydroxylase 1-like</fullName>
    </submittedName>
</protein>
<dbReference type="PROSITE" id="PS00086">
    <property type="entry name" value="CYTOCHROME_P450"/>
    <property type="match status" value="1"/>
</dbReference>
<comment type="subcellular location">
    <subcellularLocation>
        <location evidence="2">Membrane</location>
        <topology evidence="2">Single-pass membrane protein</topology>
    </subcellularLocation>
</comment>
<evidence type="ECO:0000256" key="9">
    <source>
        <dbReference type="ARBA" id="ARBA00023004"/>
    </source>
</evidence>